<gene>
    <name evidence="3" type="ORF">BN1204_006420</name>
</gene>
<evidence type="ECO:0000256" key="2">
    <source>
        <dbReference type="SAM" id="MobiDB-lite"/>
    </source>
</evidence>
<organism evidence="3">
    <name type="scientific">Neospora caninum (strain Liverpool)</name>
    <dbReference type="NCBI Taxonomy" id="572307"/>
    <lineage>
        <taxon>Eukaryota</taxon>
        <taxon>Sar</taxon>
        <taxon>Alveolata</taxon>
        <taxon>Apicomplexa</taxon>
        <taxon>Conoidasida</taxon>
        <taxon>Coccidia</taxon>
        <taxon>Eucoccidiorida</taxon>
        <taxon>Eimeriorina</taxon>
        <taxon>Sarcocystidae</taxon>
        <taxon>Neospora</taxon>
    </lineage>
</organism>
<feature type="region of interest" description="Disordered" evidence="2">
    <location>
        <begin position="256"/>
        <end position="278"/>
    </location>
</feature>
<evidence type="ECO:0000313" key="3">
    <source>
        <dbReference type="EMBL" id="CEL64761.1"/>
    </source>
</evidence>
<feature type="compositionally biased region" description="Low complexity" evidence="2">
    <location>
        <begin position="922"/>
        <end position="931"/>
    </location>
</feature>
<dbReference type="AlphaFoldDB" id="A0A0F7U6M0"/>
<protein>
    <submittedName>
        <fullName evidence="3">Uncharacterized protein</fullName>
    </submittedName>
</protein>
<accession>A0A0F7U6M0</accession>
<evidence type="ECO:0000256" key="1">
    <source>
        <dbReference type="SAM" id="Coils"/>
    </source>
</evidence>
<feature type="region of interest" description="Disordered" evidence="2">
    <location>
        <begin position="909"/>
        <end position="952"/>
    </location>
</feature>
<feature type="coiled-coil region" evidence="1">
    <location>
        <begin position="675"/>
        <end position="829"/>
    </location>
</feature>
<feature type="region of interest" description="Disordered" evidence="2">
    <location>
        <begin position="131"/>
        <end position="153"/>
    </location>
</feature>
<reference evidence="3" key="1">
    <citation type="journal article" date="2015" name="PLoS ONE">
        <title>Comprehensive Evaluation of Toxoplasma gondii VEG and Neospora caninum LIV Genomes with Tachyzoite Stage Transcriptome and Proteome Defines Novel Transcript Features.</title>
        <authorList>
            <person name="Ramaprasad A."/>
            <person name="Mourier T."/>
            <person name="Naeem R."/>
            <person name="Malas T.B."/>
            <person name="Moussa E."/>
            <person name="Panigrahi A."/>
            <person name="Vermont S.J."/>
            <person name="Otto T.D."/>
            <person name="Wastling J."/>
            <person name="Pain A."/>
        </authorList>
    </citation>
    <scope>NUCLEOTIDE SEQUENCE</scope>
    <source>
        <strain evidence="3">Liverpool</strain>
    </source>
</reference>
<feature type="region of interest" description="Disordered" evidence="2">
    <location>
        <begin position="535"/>
        <end position="570"/>
    </location>
</feature>
<dbReference type="EMBL" id="LN714476">
    <property type="protein sequence ID" value="CEL64761.1"/>
    <property type="molecule type" value="Genomic_DNA"/>
</dbReference>
<proteinExistence type="predicted"/>
<name>A0A0F7U6M0_NEOCL</name>
<keyword evidence="1" id="KW-0175">Coiled coil</keyword>
<feature type="compositionally biased region" description="Basic and acidic residues" evidence="2">
    <location>
        <begin position="909"/>
        <end position="921"/>
    </location>
</feature>
<sequence>MRAFLGTAAGLDVYCFIGATISSFVPDVNVHKGLSPQDVSKNSRDDAGIVSRLREPGARKTFLRLVAVYDNLSHSDVLISRARSHRDLRTAQKAVLSVASRLLVHAAAIPVGISIRLWRIFSAYATNDSPDVASPGRGKADPTPHSRHYSKKNSQNLLSLTSASVRSQRHDVLELRAAVDCFRDALKSDDFLHHLRTELLPSARGLLGTCISTAAELQKAGDDMALSVVAELLAYLALSSTGLRHHAAVELNQNPASVFDHDNGGDGSPANPEASEKRSKQLCKLSSAAVHFPFLLRACTSTYSETCVFMGAFLESCFVASQQQEGAQDAGLGVHLADDVKAEVLQALQKTVASPCTVPAESSDADTGTDKQVFPQESSAAAQRRAACLSLLAVMADSASFASEVQRMLLDLLVDTASRTTANAPSLATTISFALDVARCSPRLRDSAICILRQHTPPVLGFLAETVLSSTSLPTQRRLLLLVHKMLTEVLSPRQRRQGPPPSCLLPISTLFFLENSQNQDLALPSVAFPSASFKSSLGDVSSPRADEKRSRAPSHKVASAATPPREASSDAWRFRDGLRSMKDQPAVVRSSHGPRDHLGASYESILSGEFPFHTRLLPLQPCESEQKNVDLDAYAGELARVVRLQREQQQLLRDTATASRNREEEAKKLMKLTISDHEHEKVKAEHKAEACQQQLQRLQETHAAELARVRGEGEAQTRQLRSMVNELQLLLDGREEKLKNAQDALAASKQQQLSNDGECSKLQRQLQTLTALNKKQKDDLSCMEAQCGSLREANDEAAKKLHEVSCRARKLESQCGFLHAEKKELLDEQEKLFKQLILLLDREQHLTLEQRRLREGMKENLEAVERAEKLQQQLDHLRQEKENTGKEAGQMASRTAMLQTEVAALRADLSKETERRRAAEEAASNASEKTQSVSEELERVKKKLKTQTHVTEDLEKRLKEKEEQLSKIQSIFSMKA</sequence>